<keyword evidence="1" id="KW-0472">Membrane</keyword>
<dbReference type="VEuPathDB" id="FungiDB:MMYC01_201081"/>
<comment type="caution">
    <text evidence="2">The sequence shown here is derived from an EMBL/GenBank/DDBJ whole genome shotgun (WGS) entry which is preliminary data.</text>
</comment>
<evidence type="ECO:0000313" key="2">
    <source>
        <dbReference type="EMBL" id="KXX82639.1"/>
    </source>
</evidence>
<protein>
    <submittedName>
        <fullName evidence="2">Uncharacterized protein</fullName>
    </submittedName>
</protein>
<proteinExistence type="predicted"/>
<feature type="transmembrane region" description="Helical" evidence="1">
    <location>
        <begin position="12"/>
        <end position="31"/>
    </location>
</feature>
<dbReference type="Proteomes" id="UP000078237">
    <property type="component" value="Unassembled WGS sequence"/>
</dbReference>
<evidence type="ECO:0000256" key="1">
    <source>
        <dbReference type="SAM" id="Phobius"/>
    </source>
</evidence>
<keyword evidence="1" id="KW-0812">Transmembrane</keyword>
<dbReference type="EMBL" id="LCTW02000010">
    <property type="protein sequence ID" value="KXX82639.1"/>
    <property type="molecule type" value="Genomic_DNA"/>
</dbReference>
<organism evidence="2 3">
    <name type="scientific">Madurella mycetomatis</name>
    <dbReference type="NCBI Taxonomy" id="100816"/>
    <lineage>
        <taxon>Eukaryota</taxon>
        <taxon>Fungi</taxon>
        <taxon>Dikarya</taxon>
        <taxon>Ascomycota</taxon>
        <taxon>Pezizomycotina</taxon>
        <taxon>Sordariomycetes</taxon>
        <taxon>Sordariomycetidae</taxon>
        <taxon>Sordariales</taxon>
        <taxon>Sordariales incertae sedis</taxon>
        <taxon>Madurella</taxon>
    </lineage>
</organism>
<keyword evidence="3" id="KW-1185">Reference proteome</keyword>
<evidence type="ECO:0000313" key="3">
    <source>
        <dbReference type="Proteomes" id="UP000078237"/>
    </source>
</evidence>
<feature type="transmembrane region" description="Helical" evidence="1">
    <location>
        <begin position="256"/>
        <end position="278"/>
    </location>
</feature>
<dbReference type="AlphaFoldDB" id="A0A175WGK8"/>
<dbReference type="OrthoDB" id="5287717at2759"/>
<gene>
    <name evidence="2" type="ORF">MMYC01_201081</name>
</gene>
<reference evidence="2 3" key="1">
    <citation type="journal article" date="2016" name="Genome Announc.">
        <title>Genome Sequence of Madurella mycetomatis mm55, Isolated from a Human Mycetoma Case in Sudan.</title>
        <authorList>
            <person name="Smit S."/>
            <person name="Derks M.F."/>
            <person name="Bervoets S."/>
            <person name="Fahal A."/>
            <person name="van Leeuwen W."/>
            <person name="van Belkum A."/>
            <person name="van de Sande W.W."/>
        </authorList>
    </citation>
    <scope>NUCLEOTIDE SEQUENCE [LARGE SCALE GENOMIC DNA]</scope>
    <source>
        <strain evidence="3">mm55</strain>
    </source>
</reference>
<accession>A0A175WGK8</accession>
<keyword evidence="1" id="KW-1133">Transmembrane helix</keyword>
<sequence length="351" mass="38289">MSTSGIEASPSGASLVFYAWFIIGMFGFSLGEYAGQVRGWDDDGAIGKDSASWVTTPEPSGRDYPGLDEPVIEAVLWQTMVPEWGNLMPGDALDLEITIAGLHGTSGGSSYTTQGDPVATISVKPRPWRRGRADHKATAHSPLDAYLIPLQRDTPDEWVEGLFASVLADDAVVVTEFNEWGNNFERKKAGFPRLLTSDGLRRSMLQAFGSCLNQLMHRGNQATTVRPSGDGLVWTHQSLVSAKETIILSYGPVSPAVVAALLIFWAAFCLDLAVCYSFRRRWAETLDSYSVIRFGADAGVNGLVDGSDNPKEIEDCRWLKSLPGIVGDSLPGYYFGYITFADAVIDKKRYL</sequence>
<name>A0A175WGK8_9PEZI</name>